<evidence type="ECO:0000313" key="1">
    <source>
        <dbReference type="EMBL" id="MBA8887404.1"/>
    </source>
</evidence>
<evidence type="ECO:0000313" key="2">
    <source>
        <dbReference type="Proteomes" id="UP000550401"/>
    </source>
</evidence>
<name>A0A839F569_9GAMM</name>
<dbReference type="Proteomes" id="UP000550401">
    <property type="component" value="Unassembled WGS sequence"/>
</dbReference>
<organism evidence="1 2">
    <name type="scientific">Dokdonella fugitiva</name>
    <dbReference type="NCBI Taxonomy" id="328517"/>
    <lineage>
        <taxon>Bacteria</taxon>
        <taxon>Pseudomonadati</taxon>
        <taxon>Pseudomonadota</taxon>
        <taxon>Gammaproteobacteria</taxon>
        <taxon>Lysobacterales</taxon>
        <taxon>Rhodanobacteraceae</taxon>
        <taxon>Dokdonella</taxon>
    </lineage>
</organism>
<gene>
    <name evidence="1" type="ORF">FHW12_001618</name>
</gene>
<keyword evidence="2" id="KW-1185">Reference proteome</keyword>
<dbReference type="RefSeq" id="WP_182530478.1">
    <property type="nucleotide sequence ID" value="NZ_JACGXL010000002.1"/>
</dbReference>
<reference evidence="1 2" key="1">
    <citation type="submission" date="2020-07" db="EMBL/GenBank/DDBJ databases">
        <title>Genomic Encyclopedia of Type Strains, Phase IV (KMG-V): Genome sequencing to study the core and pangenomes of soil and plant-associated prokaryotes.</title>
        <authorList>
            <person name="Whitman W."/>
        </authorList>
    </citation>
    <scope>NUCLEOTIDE SEQUENCE [LARGE SCALE GENOMIC DNA]</scope>
    <source>
        <strain evidence="1 2">RH2WT43</strain>
    </source>
</reference>
<dbReference type="AlphaFoldDB" id="A0A839F569"/>
<sequence>MSDPSLHTRTAQAINFGLLAARSSDAIARAGSQALSLEDQAILGKAADFLHQAAQGAEFIASGTQSGGSAFASTEALGYALRPVESLDAVLRGRQAPLVFSELETAVREIAAGHSASVDVNTLNAVRLFFDRLYTSLLGMIEHNRLRPSRHDLKVGLGYHA</sequence>
<dbReference type="EMBL" id="JACGXL010000002">
    <property type="protein sequence ID" value="MBA8887404.1"/>
    <property type="molecule type" value="Genomic_DNA"/>
</dbReference>
<protein>
    <submittedName>
        <fullName evidence="1">Uncharacterized protein</fullName>
    </submittedName>
</protein>
<proteinExistence type="predicted"/>
<accession>A0A839F569</accession>
<comment type="caution">
    <text evidence="1">The sequence shown here is derived from an EMBL/GenBank/DDBJ whole genome shotgun (WGS) entry which is preliminary data.</text>
</comment>